<evidence type="ECO:0000313" key="3">
    <source>
        <dbReference type="Proteomes" id="UP000638014"/>
    </source>
</evidence>
<keyword evidence="3" id="KW-1185">Reference proteome</keyword>
<dbReference type="SUPFAM" id="SSF46785">
    <property type="entry name" value="Winged helix' DNA-binding domain"/>
    <property type="match status" value="1"/>
</dbReference>
<dbReference type="Proteomes" id="UP000638014">
    <property type="component" value="Unassembled WGS sequence"/>
</dbReference>
<dbReference type="PROSITE" id="PS50995">
    <property type="entry name" value="HTH_MARR_2"/>
    <property type="match status" value="1"/>
</dbReference>
<comment type="caution">
    <text evidence="2">The sequence shown here is derived from an EMBL/GenBank/DDBJ whole genome shotgun (WGS) entry which is preliminary data.</text>
</comment>
<dbReference type="InterPro" id="IPR036388">
    <property type="entry name" value="WH-like_DNA-bd_sf"/>
</dbReference>
<feature type="domain" description="HTH marR-type" evidence="1">
    <location>
        <begin position="4"/>
        <end position="136"/>
    </location>
</feature>
<dbReference type="Pfam" id="PF01047">
    <property type="entry name" value="MarR"/>
    <property type="match status" value="1"/>
</dbReference>
<evidence type="ECO:0000259" key="1">
    <source>
        <dbReference type="PROSITE" id="PS50995"/>
    </source>
</evidence>
<dbReference type="PANTHER" id="PTHR33164:SF89">
    <property type="entry name" value="MARR FAMILY REGULATORY PROTEIN"/>
    <property type="match status" value="1"/>
</dbReference>
<protein>
    <submittedName>
        <fullName evidence="2">MarR family transcriptional regulator</fullName>
    </submittedName>
</protein>
<dbReference type="AlphaFoldDB" id="A0A8J6QSW4"/>
<dbReference type="PANTHER" id="PTHR33164">
    <property type="entry name" value="TRANSCRIPTIONAL REGULATOR, MARR FAMILY"/>
    <property type="match status" value="1"/>
</dbReference>
<dbReference type="PRINTS" id="PR00598">
    <property type="entry name" value="HTHMARR"/>
</dbReference>
<evidence type="ECO:0000313" key="2">
    <source>
        <dbReference type="EMBL" id="MBD1388162.1"/>
    </source>
</evidence>
<dbReference type="SMART" id="SM00347">
    <property type="entry name" value="HTH_MARR"/>
    <property type="match status" value="1"/>
</dbReference>
<dbReference type="InterPro" id="IPR036390">
    <property type="entry name" value="WH_DNA-bd_sf"/>
</dbReference>
<dbReference type="Gene3D" id="1.10.10.10">
    <property type="entry name" value="Winged helix-like DNA-binding domain superfamily/Winged helix DNA-binding domain"/>
    <property type="match status" value="1"/>
</dbReference>
<name>A0A8J6QSW4_9GAMM</name>
<accession>A0A8J6QSW4</accession>
<dbReference type="GO" id="GO:0006950">
    <property type="term" value="P:response to stress"/>
    <property type="evidence" value="ECO:0007669"/>
    <property type="project" value="TreeGrafter"/>
</dbReference>
<dbReference type="InterPro" id="IPR000835">
    <property type="entry name" value="HTH_MarR-typ"/>
</dbReference>
<dbReference type="RefSeq" id="WP_191143268.1">
    <property type="nucleotide sequence ID" value="NZ_JACXAF010000001.1"/>
</dbReference>
<reference evidence="2" key="1">
    <citation type="submission" date="2020-09" db="EMBL/GenBank/DDBJ databases">
        <title>A novel bacterium of genus Neiella, isolated from South China Sea.</title>
        <authorList>
            <person name="Huang H."/>
            <person name="Mo K."/>
            <person name="Hu Y."/>
        </authorList>
    </citation>
    <scope>NUCLEOTIDE SEQUENCE</scope>
    <source>
        <strain evidence="2">HB171785</strain>
    </source>
</reference>
<sequence>MENYELVLASLRRLIRATDLHSRYLNKTSGLTSPQLLVLQALNSRGPMISREVANEISLSQATMTSILDRLEAKQLIRRQRSEQDRRKVLVSLTEQGTEKVAAAPAPLQENFVQQFKELEDWEQSMILASLQRLAVMMDAESIDAAPVLDVGEIDRPAVPVAKQAKNQ</sequence>
<dbReference type="EMBL" id="JACXAF010000001">
    <property type="protein sequence ID" value="MBD1388162.1"/>
    <property type="molecule type" value="Genomic_DNA"/>
</dbReference>
<proteinExistence type="predicted"/>
<organism evidence="2 3">
    <name type="scientific">Neiella litorisoli</name>
    <dbReference type="NCBI Taxonomy" id="2771431"/>
    <lineage>
        <taxon>Bacteria</taxon>
        <taxon>Pseudomonadati</taxon>
        <taxon>Pseudomonadota</taxon>
        <taxon>Gammaproteobacteria</taxon>
        <taxon>Alteromonadales</taxon>
        <taxon>Echinimonadaceae</taxon>
        <taxon>Neiella</taxon>
    </lineage>
</organism>
<dbReference type="InterPro" id="IPR039422">
    <property type="entry name" value="MarR/SlyA-like"/>
</dbReference>
<dbReference type="GO" id="GO:0003700">
    <property type="term" value="F:DNA-binding transcription factor activity"/>
    <property type="evidence" value="ECO:0007669"/>
    <property type="project" value="InterPro"/>
</dbReference>
<gene>
    <name evidence="2" type="ORF">IC617_01850</name>
</gene>